<feature type="transmembrane region" description="Helical" evidence="1">
    <location>
        <begin position="38"/>
        <end position="56"/>
    </location>
</feature>
<sequence>MLVFYICRKNSNDKKISLFITLIAIIILSFTKFANYNILLLLNLMISYIFAARFFWKKDEISSFLFGFSLSVCLLTKQNVPAILIIIFTVMLSFLFIRRVILLKTYTSYILGGILPVLMFLVYSIYNGSISSFLNYAFLGTSSFKDNYLIQDGAQLLILVSILITTLIISDIFKSVNDKMLAVVTLIFSVSSYILIYPIVDIYHSLMLLLLNLIYLTPFLGSNLMKLKYSKIEIPVLIIIIIYVFFISTFSGNDYIRSKINFYNNIVITKSLEEDVNIICDYIKEQEENGIDVAIISRRSYLYNIPANDYNGILDLLMTGNMGTKSIEDIKALIDEKDIILTNDIYEYQDIKKVREYIFDTYTQTGTIGSMKIYIK</sequence>
<feature type="transmembrane region" description="Helical" evidence="1">
    <location>
        <begin position="15"/>
        <end position="31"/>
    </location>
</feature>
<evidence type="ECO:0000256" key="1">
    <source>
        <dbReference type="SAM" id="Phobius"/>
    </source>
</evidence>
<feature type="transmembrane region" description="Helical" evidence="1">
    <location>
        <begin position="80"/>
        <end position="97"/>
    </location>
</feature>
<feature type="transmembrane region" description="Helical" evidence="1">
    <location>
        <begin position="232"/>
        <end position="251"/>
    </location>
</feature>
<evidence type="ECO:0008006" key="3">
    <source>
        <dbReference type="Google" id="ProtNLM"/>
    </source>
</evidence>
<feature type="transmembrane region" description="Helical" evidence="1">
    <location>
        <begin position="109"/>
        <end position="134"/>
    </location>
</feature>
<proteinExistence type="predicted"/>
<keyword evidence="1" id="KW-0812">Transmembrane</keyword>
<feature type="transmembrane region" description="Helical" evidence="1">
    <location>
        <begin position="180"/>
        <end position="200"/>
    </location>
</feature>
<reference evidence="2" key="1">
    <citation type="submission" date="2019-08" db="EMBL/GenBank/DDBJ databases">
        <authorList>
            <person name="Kucharzyk K."/>
            <person name="Murdoch R.W."/>
            <person name="Higgins S."/>
            <person name="Loffler F."/>
        </authorList>
    </citation>
    <scope>NUCLEOTIDE SEQUENCE</scope>
</reference>
<protein>
    <recommendedName>
        <fullName evidence="3">Glycosyltransferase RgtA/B/C/D-like domain-containing protein</fullName>
    </recommendedName>
</protein>
<gene>
    <name evidence="2" type="ORF">SDC9_104665</name>
</gene>
<dbReference type="EMBL" id="VSSQ01016471">
    <property type="protein sequence ID" value="MPM57841.1"/>
    <property type="molecule type" value="Genomic_DNA"/>
</dbReference>
<dbReference type="AlphaFoldDB" id="A0A645AZV4"/>
<name>A0A645AZV4_9ZZZZ</name>
<evidence type="ECO:0000313" key="2">
    <source>
        <dbReference type="EMBL" id="MPM57841.1"/>
    </source>
</evidence>
<feature type="transmembrane region" description="Helical" evidence="1">
    <location>
        <begin position="154"/>
        <end position="173"/>
    </location>
</feature>
<keyword evidence="1" id="KW-1133">Transmembrane helix</keyword>
<keyword evidence="1" id="KW-0472">Membrane</keyword>
<accession>A0A645AZV4</accession>
<comment type="caution">
    <text evidence="2">The sequence shown here is derived from an EMBL/GenBank/DDBJ whole genome shotgun (WGS) entry which is preliminary data.</text>
</comment>
<organism evidence="2">
    <name type="scientific">bioreactor metagenome</name>
    <dbReference type="NCBI Taxonomy" id="1076179"/>
    <lineage>
        <taxon>unclassified sequences</taxon>
        <taxon>metagenomes</taxon>
        <taxon>ecological metagenomes</taxon>
    </lineage>
</organism>